<protein>
    <submittedName>
        <fullName evidence="4">Ankyrin repeat domain-containing protein</fullName>
    </submittedName>
</protein>
<dbReference type="InterPro" id="IPR051631">
    <property type="entry name" value="Ankyrin-KH/SAM_domain"/>
</dbReference>
<dbReference type="EMBL" id="JACHVA010000046">
    <property type="protein sequence ID" value="MBC2601148.1"/>
    <property type="molecule type" value="Genomic_DNA"/>
</dbReference>
<organism evidence="4 5">
    <name type="scientific">Puniceicoccus vermicola</name>
    <dbReference type="NCBI Taxonomy" id="388746"/>
    <lineage>
        <taxon>Bacteria</taxon>
        <taxon>Pseudomonadati</taxon>
        <taxon>Verrucomicrobiota</taxon>
        <taxon>Opitutia</taxon>
        <taxon>Puniceicoccales</taxon>
        <taxon>Puniceicoccaceae</taxon>
        <taxon>Puniceicoccus</taxon>
    </lineage>
</organism>
<keyword evidence="2 3" id="KW-0040">ANK repeat</keyword>
<evidence type="ECO:0000256" key="3">
    <source>
        <dbReference type="PROSITE-ProRule" id="PRU00023"/>
    </source>
</evidence>
<dbReference type="RefSeq" id="WP_185691873.1">
    <property type="nucleotide sequence ID" value="NZ_JACHVA010000046.1"/>
</dbReference>
<reference evidence="4 5" key="1">
    <citation type="submission" date="2020-07" db="EMBL/GenBank/DDBJ databases">
        <authorList>
            <person name="Feng X."/>
        </authorList>
    </citation>
    <scope>NUCLEOTIDE SEQUENCE [LARGE SCALE GENOMIC DNA]</scope>
    <source>
        <strain evidence="4 5">JCM14086</strain>
    </source>
</reference>
<keyword evidence="5" id="KW-1185">Reference proteome</keyword>
<dbReference type="Pfam" id="PF12796">
    <property type="entry name" value="Ank_2"/>
    <property type="match status" value="1"/>
</dbReference>
<feature type="repeat" description="ANK" evidence="3">
    <location>
        <begin position="311"/>
        <end position="343"/>
    </location>
</feature>
<dbReference type="PROSITE" id="PS50088">
    <property type="entry name" value="ANK_REPEAT"/>
    <property type="match status" value="3"/>
</dbReference>
<dbReference type="PANTHER" id="PTHR23206">
    <property type="entry name" value="MASK PROTEIN"/>
    <property type="match status" value="1"/>
</dbReference>
<gene>
    <name evidence="4" type="ORF">H5P30_05060</name>
</gene>
<evidence type="ECO:0000256" key="2">
    <source>
        <dbReference type="ARBA" id="ARBA00023043"/>
    </source>
</evidence>
<dbReference type="PANTHER" id="PTHR23206:SF7">
    <property type="entry name" value="PROTEIN KINASE DOMAIN-CONTAINING PROTEIN"/>
    <property type="match status" value="1"/>
</dbReference>
<name>A0A7X1AW93_9BACT</name>
<proteinExistence type="predicted"/>
<dbReference type="InterPro" id="IPR002110">
    <property type="entry name" value="Ankyrin_rpt"/>
</dbReference>
<dbReference type="GO" id="GO:0005737">
    <property type="term" value="C:cytoplasm"/>
    <property type="evidence" value="ECO:0007669"/>
    <property type="project" value="TreeGrafter"/>
</dbReference>
<dbReference type="Proteomes" id="UP000525652">
    <property type="component" value="Unassembled WGS sequence"/>
</dbReference>
<dbReference type="Pfam" id="PF13637">
    <property type="entry name" value="Ank_4"/>
    <property type="match status" value="1"/>
</dbReference>
<evidence type="ECO:0000256" key="1">
    <source>
        <dbReference type="ARBA" id="ARBA00022737"/>
    </source>
</evidence>
<dbReference type="Gene3D" id="1.25.40.20">
    <property type="entry name" value="Ankyrin repeat-containing domain"/>
    <property type="match status" value="4"/>
</dbReference>
<dbReference type="AlphaFoldDB" id="A0A7X1AW93"/>
<sequence>MQNQSYRDRISDLSFRRAVDLVDAGDVGELSRHLARNPQLATQRVKFEGNYFTCPTLLHFVAENPIRNGGLPPNIDKVAEVILQFGADVNASSHPSRSETTLSLVASGMVSRESGVQQALLDVLAMHGADMNLGVYAALGHGERAAARSMVELGARVDLVIAAGLGRLKDIHRWLPEAEEAILRYALAAAVINRQIEAVRLLLPRISDIEAFNPEGFHAHSTPLHQAVANDDPDMVILLLDHGARWDCPEDKLWGGTPCDWAVHQSKGRVIDVLARRGFEVNLQQAAAWNARQTVESILESQPECVDDVGEWGTALQQAAYHGHYAIAELLMRKGADPNRSKGHEKLQSKGELPLDIAIERNQEYVVSELIRWGGMTLEQCLDVESDLHLFQRAVCAIKSGDVEALRKLLEKHPTLANAYQDGSDRTLLHVACDWPGHFPNVSEGIRLLIEKGANPNVGGRDGSGETPLHGAASSDDVGALDAILDGGADINAREACIANGTPLTDACAFRIFKSAERLFERGAGFDLWHASAMGRIDLMGEFFTDEGEFIVDSPRWNDCPEGDERFVFIAFWLAAQSGRPEMLRFLRDKIVDVNELGPGYQTALDRALFNGSRESIDYLLSQGALTAQEVRG</sequence>
<dbReference type="PROSITE" id="PS50297">
    <property type="entry name" value="ANK_REP_REGION"/>
    <property type="match status" value="3"/>
</dbReference>
<evidence type="ECO:0000313" key="4">
    <source>
        <dbReference type="EMBL" id="MBC2601148.1"/>
    </source>
</evidence>
<dbReference type="InterPro" id="IPR036770">
    <property type="entry name" value="Ankyrin_rpt-contain_sf"/>
</dbReference>
<feature type="repeat" description="ANK" evidence="3">
    <location>
        <begin position="219"/>
        <end position="251"/>
    </location>
</feature>
<dbReference type="Pfam" id="PF00023">
    <property type="entry name" value="Ank"/>
    <property type="match status" value="3"/>
</dbReference>
<comment type="caution">
    <text evidence="4">The sequence shown here is derived from an EMBL/GenBank/DDBJ whole genome shotgun (WGS) entry which is preliminary data.</text>
</comment>
<dbReference type="SUPFAM" id="SSF48403">
    <property type="entry name" value="Ankyrin repeat"/>
    <property type="match status" value="1"/>
</dbReference>
<evidence type="ECO:0000313" key="5">
    <source>
        <dbReference type="Proteomes" id="UP000525652"/>
    </source>
</evidence>
<feature type="repeat" description="ANK" evidence="3">
    <location>
        <begin position="464"/>
        <end position="496"/>
    </location>
</feature>
<keyword evidence="1" id="KW-0677">Repeat</keyword>
<dbReference type="SMART" id="SM00248">
    <property type="entry name" value="ANK"/>
    <property type="match status" value="11"/>
</dbReference>
<accession>A0A7X1AW93</accession>